<accession>A0A811S1Z6</accession>
<keyword evidence="3" id="KW-1185">Reference proteome</keyword>
<evidence type="ECO:0000313" key="2">
    <source>
        <dbReference type="EMBL" id="CAD6335094.1"/>
    </source>
</evidence>
<dbReference type="Proteomes" id="UP000604825">
    <property type="component" value="Unassembled WGS sequence"/>
</dbReference>
<proteinExistence type="predicted"/>
<reference evidence="2" key="1">
    <citation type="submission" date="2020-10" db="EMBL/GenBank/DDBJ databases">
        <authorList>
            <person name="Han B."/>
            <person name="Lu T."/>
            <person name="Zhao Q."/>
            <person name="Huang X."/>
            <person name="Zhao Y."/>
        </authorList>
    </citation>
    <scope>NUCLEOTIDE SEQUENCE</scope>
</reference>
<name>A0A811S1Z6_9POAL</name>
<feature type="compositionally biased region" description="Basic and acidic residues" evidence="1">
    <location>
        <begin position="1"/>
        <end position="17"/>
    </location>
</feature>
<protein>
    <submittedName>
        <fullName evidence="2">Uncharacterized protein</fullName>
    </submittedName>
</protein>
<organism evidence="2 3">
    <name type="scientific">Miscanthus lutarioriparius</name>
    <dbReference type="NCBI Taxonomy" id="422564"/>
    <lineage>
        <taxon>Eukaryota</taxon>
        <taxon>Viridiplantae</taxon>
        <taxon>Streptophyta</taxon>
        <taxon>Embryophyta</taxon>
        <taxon>Tracheophyta</taxon>
        <taxon>Spermatophyta</taxon>
        <taxon>Magnoliopsida</taxon>
        <taxon>Liliopsida</taxon>
        <taxon>Poales</taxon>
        <taxon>Poaceae</taxon>
        <taxon>PACMAD clade</taxon>
        <taxon>Panicoideae</taxon>
        <taxon>Andropogonodae</taxon>
        <taxon>Andropogoneae</taxon>
        <taxon>Saccharinae</taxon>
        <taxon>Miscanthus</taxon>
    </lineage>
</organism>
<dbReference type="AlphaFoldDB" id="A0A811S1Z6"/>
<gene>
    <name evidence="2" type="ORF">NCGR_LOCUS59192</name>
</gene>
<feature type="region of interest" description="Disordered" evidence="1">
    <location>
        <begin position="1"/>
        <end position="21"/>
    </location>
</feature>
<evidence type="ECO:0000256" key="1">
    <source>
        <dbReference type="SAM" id="MobiDB-lite"/>
    </source>
</evidence>
<comment type="caution">
    <text evidence="2">The sequence shown here is derived from an EMBL/GenBank/DDBJ whole genome shotgun (WGS) entry which is preliminary data.</text>
</comment>
<evidence type="ECO:0000313" key="3">
    <source>
        <dbReference type="Proteomes" id="UP000604825"/>
    </source>
</evidence>
<dbReference type="EMBL" id="CAJGYO010000017">
    <property type="protein sequence ID" value="CAD6335094.1"/>
    <property type="molecule type" value="Genomic_DNA"/>
</dbReference>
<sequence>MHKKHDEQQAEGREASHGRGGASTVLRANHSWLLSASYAVPCQACSSLALSWGQQRPKLYTEIYKIRVSLYIWRQILQPEICELLDKSTANTSPTKKLTDLQYKKSVRFAIPVCNSTEIQNPTTVNHFVRTGSTLPRSARRTSSWCRWASSLFGCWRSRASAPPTPVPRASASACSARGAGTDGGGYYSIVSDADEQKASAVPDAAAAAGARPARGCADRAEPSGAAGHCTDSDQAVLQPATKRAHDFLN</sequence>